<comment type="caution">
    <text evidence="7">The sequence shown here is derived from an EMBL/GenBank/DDBJ whole genome shotgun (WGS) entry which is preliminary data.</text>
</comment>
<dbReference type="GeneID" id="83013814"/>
<evidence type="ECO:0000256" key="2">
    <source>
        <dbReference type="ARBA" id="ARBA00022730"/>
    </source>
</evidence>
<keyword evidence="3 5" id="KW-0694">RNA-binding</keyword>
<dbReference type="InterPro" id="IPR008532">
    <property type="entry name" value="NFACT_RNA-bd"/>
</dbReference>
<evidence type="ECO:0000259" key="6">
    <source>
        <dbReference type="Pfam" id="PF05670"/>
    </source>
</evidence>
<accession>A0A412G624</accession>
<feature type="domain" description="NFACT RNA-binding" evidence="6">
    <location>
        <begin position="436"/>
        <end position="520"/>
    </location>
</feature>
<keyword evidence="2 5" id="KW-0699">rRNA-binding</keyword>
<dbReference type="PANTHER" id="PTHR15239">
    <property type="entry name" value="NUCLEAR EXPORT MEDIATOR FACTOR NEMF"/>
    <property type="match status" value="1"/>
</dbReference>
<sequence length="551" mass="63722">MALDGLLLHALCRQFQEILPCKINKIHQISNTELLFHLRTQREKKNLLISCHSQYNRINLTDRSYPTPEEPSHFVMLLRKHLEGGLILSVQQGGLDRWLVMEVSLRNEIGDKVFRKLYVELMGKYANVILVDEDNRILDALKRIPPFENTKRTIQPGAQFTLPEQAVKQDPFTAQTVDPQQPLHQQFDGFSPLLGREVEARMRRGETFPEIMAQIESSDTLFITNTPKETQFHLIPLTQYEQPAKAYPLMEGMDVLYYHKEEKDRIRQMTGDLFKFVRKQLKHYRQKLPKLLDAMQEALDCEKWREYGDLLYAYGQNIPKGTPAATLTTFDQSRQVTIDLDVRFDGRGNAKKCFQKYNKGKKGQEHLLEQIDLCEKEIEYFEGLEQQLELANFEDAREIHEELAALGYMKPIQSKIRRNRKKAKALPAITAIRLANGVTLYFGKNNLQNEALTFKLARKNDLWFHAKDFHGSHVVLDCEQPDEETLRLAAMVAAYYSKGRYSSSVPVNYCPIRNLKRVPGAKPGFVSLTSYKTIYIDPEEAVIDDLLKENA</sequence>
<dbReference type="FunFam" id="2.30.310.10:FF:000004">
    <property type="entry name" value="Fibronectin-binding protein A"/>
    <property type="match status" value="1"/>
</dbReference>
<dbReference type="Gene3D" id="2.30.310.10">
    <property type="entry name" value="ibrinogen binding protein from staphylococcus aureus domain"/>
    <property type="match status" value="1"/>
</dbReference>
<dbReference type="EMBL" id="QRUP01000001">
    <property type="protein sequence ID" value="RGR76728.1"/>
    <property type="molecule type" value="Genomic_DNA"/>
</dbReference>
<keyword evidence="1 5" id="KW-0820">tRNA-binding</keyword>
<keyword evidence="4 5" id="KW-0648">Protein biosynthesis</keyword>
<evidence type="ECO:0000256" key="3">
    <source>
        <dbReference type="ARBA" id="ARBA00022884"/>
    </source>
</evidence>
<dbReference type="Pfam" id="PF05670">
    <property type="entry name" value="NFACT-R_1"/>
    <property type="match status" value="1"/>
</dbReference>
<dbReference type="Proteomes" id="UP000284178">
    <property type="component" value="Unassembled WGS sequence"/>
</dbReference>
<organism evidence="7 8">
    <name type="scientific">Holdemania filiformis</name>
    <dbReference type="NCBI Taxonomy" id="61171"/>
    <lineage>
        <taxon>Bacteria</taxon>
        <taxon>Bacillati</taxon>
        <taxon>Bacillota</taxon>
        <taxon>Erysipelotrichia</taxon>
        <taxon>Erysipelotrichales</taxon>
        <taxon>Erysipelotrichaceae</taxon>
        <taxon>Holdemania</taxon>
    </lineage>
</organism>
<dbReference type="Pfam" id="PF05833">
    <property type="entry name" value="NFACT_N"/>
    <property type="match status" value="1"/>
</dbReference>
<evidence type="ECO:0000256" key="5">
    <source>
        <dbReference type="HAMAP-Rule" id="MF_00844"/>
    </source>
</evidence>
<dbReference type="GO" id="GO:0019843">
    <property type="term" value="F:rRNA binding"/>
    <property type="evidence" value="ECO:0007669"/>
    <property type="project" value="UniProtKB-UniRule"/>
</dbReference>
<evidence type="ECO:0000313" key="7">
    <source>
        <dbReference type="EMBL" id="RGR76728.1"/>
    </source>
</evidence>
<evidence type="ECO:0000313" key="8">
    <source>
        <dbReference type="Proteomes" id="UP000284178"/>
    </source>
</evidence>
<reference evidence="7 8" key="1">
    <citation type="submission" date="2018-08" db="EMBL/GenBank/DDBJ databases">
        <title>A genome reference for cultivated species of the human gut microbiota.</title>
        <authorList>
            <person name="Zou Y."/>
            <person name="Xue W."/>
            <person name="Luo G."/>
        </authorList>
    </citation>
    <scope>NUCLEOTIDE SEQUENCE [LARGE SCALE GENOMIC DNA]</scope>
    <source>
        <strain evidence="7 8">AF24-29</strain>
    </source>
</reference>
<dbReference type="InterPro" id="IPR043682">
    <property type="entry name" value="RqcH_bacterial"/>
</dbReference>
<comment type="similarity">
    <text evidence="5">Belongs to the NEMF family.</text>
</comment>
<gene>
    <name evidence="5" type="primary">rqcH</name>
    <name evidence="7" type="ORF">DWY25_00105</name>
</gene>
<evidence type="ECO:0000256" key="1">
    <source>
        <dbReference type="ARBA" id="ARBA00022555"/>
    </source>
</evidence>
<dbReference type="GO" id="GO:1990112">
    <property type="term" value="C:RQC complex"/>
    <property type="evidence" value="ECO:0007669"/>
    <property type="project" value="TreeGrafter"/>
</dbReference>
<dbReference type="GO" id="GO:0043023">
    <property type="term" value="F:ribosomal large subunit binding"/>
    <property type="evidence" value="ECO:0007669"/>
    <property type="project" value="UniProtKB-UniRule"/>
</dbReference>
<keyword evidence="8" id="KW-1185">Reference proteome</keyword>
<proteinExistence type="inferred from homology"/>
<dbReference type="AlphaFoldDB" id="A0A412G624"/>
<protein>
    <recommendedName>
        <fullName evidence="5">Rqc2 homolog RqcH</fullName>
        <shortName evidence="5">RqcH</shortName>
    </recommendedName>
</protein>
<dbReference type="RefSeq" id="WP_117892174.1">
    <property type="nucleotide sequence ID" value="NZ_CABJCV010000001.1"/>
</dbReference>
<dbReference type="HAMAP" id="MF_00844_B">
    <property type="entry name" value="RqcH_B"/>
    <property type="match status" value="1"/>
</dbReference>
<dbReference type="InterPro" id="IPR051608">
    <property type="entry name" value="RQC_Subunit_NEMF"/>
</dbReference>
<evidence type="ECO:0000256" key="4">
    <source>
        <dbReference type="ARBA" id="ARBA00022917"/>
    </source>
</evidence>
<dbReference type="PANTHER" id="PTHR15239:SF6">
    <property type="entry name" value="RIBOSOME QUALITY CONTROL COMPLEX SUBUNIT NEMF"/>
    <property type="match status" value="1"/>
</dbReference>
<dbReference type="GO" id="GO:0072344">
    <property type="term" value="P:rescue of stalled ribosome"/>
    <property type="evidence" value="ECO:0007669"/>
    <property type="project" value="UniProtKB-UniRule"/>
</dbReference>
<name>A0A412G624_9FIRM</name>
<comment type="subunit">
    <text evidence="5">Associates with stalled 50S ribosomal subunits. Binds to RqcP.</text>
</comment>
<comment type="function">
    <text evidence="5">Key component of the ribosome quality control system (RQC), a ribosome-associated complex that mediates the extraction of incompletely synthesized nascent chains from stalled ribosomes and their subsequent degradation. RqcH recruits Ala-charged tRNA, and with RqcP directs the elongation of stalled nascent chains on 50S ribosomal subunits, leading to non-templated C-terminal alanine extensions (Ala tail). The Ala tail promotes nascent chain degradation. May add between 1 and at least 8 Ala residues. Binds to stalled 50S ribosomal subunits.</text>
</comment>
<dbReference type="GO" id="GO:0000049">
    <property type="term" value="F:tRNA binding"/>
    <property type="evidence" value="ECO:0007669"/>
    <property type="project" value="UniProtKB-UniRule"/>
</dbReference>